<feature type="transmembrane region" description="Helical" evidence="1">
    <location>
        <begin position="43"/>
        <end position="63"/>
    </location>
</feature>
<evidence type="ECO:0000313" key="2">
    <source>
        <dbReference type="EMBL" id="OOM81960.1"/>
    </source>
</evidence>
<evidence type="ECO:0000313" key="3">
    <source>
        <dbReference type="Proteomes" id="UP000190890"/>
    </source>
</evidence>
<accession>A0A1S8TW87</accession>
<organism evidence="2 3">
    <name type="scientific">Clostridium puniceum</name>
    <dbReference type="NCBI Taxonomy" id="29367"/>
    <lineage>
        <taxon>Bacteria</taxon>
        <taxon>Bacillati</taxon>
        <taxon>Bacillota</taxon>
        <taxon>Clostridia</taxon>
        <taxon>Eubacteriales</taxon>
        <taxon>Clostridiaceae</taxon>
        <taxon>Clostridium</taxon>
    </lineage>
</organism>
<sequence>MEGILYENKKLVNFLVIVGICILIIQIFVAMSVLMLSRDINNRVSFIASVLTILTGMILRIFLSNLFELFTGRHFGEMYYRFYSFDKSNNLNHDDKNTD</sequence>
<dbReference type="AlphaFoldDB" id="A0A1S8TW87"/>
<dbReference type="RefSeq" id="WP_077845984.1">
    <property type="nucleotide sequence ID" value="NZ_LZZM01000040.1"/>
</dbReference>
<keyword evidence="3" id="KW-1185">Reference proteome</keyword>
<gene>
    <name evidence="2" type="ORF">CLPUN_06950</name>
</gene>
<protein>
    <submittedName>
        <fullName evidence="2">Uncharacterized protein</fullName>
    </submittedName>
</protein>
<evidence type="ECO:0000256" key="1">
    <source>
        <dbReference type="SAM" id="Phobius"/>
    </source>
</evidence>
<keyword evidence="1" id="KW-1133">Transmembrane helix</keyword>
<feature type="transmembrane region" description="Helical" evidence="1">
    <location>
        <begin position="12"/>
        <end position="37"/>
    </location>
</feature>
<dbReference type="EMBL" id="LZZM01000040">
    <property type="protein sequence ID" value="OOM81960.1"/>
    <property type="molecule type" value="Genomic_DNA"/>
</dbReference>
<proteinExistence type="predicted"/>
<keyword evidence="1" id="KW-0812">Transmembrane</keyword>
<reference evidence="2 3" key="1">
    <citation type="submission" date="2016-05" db="EMBL/GenBank/DDBJ databases">
        <title>Microbial solvent formation.</title>
        <authorList>
            <person name="Poehlein A."/>
            <person name="Montoya Solano J.D."/>
            <person name="Flitsch S."/>
            <person name="Krabben P."/>
            <person name="Duerre P."/>
            <person name="Daniel R."/>
        </authorList>
    </citation>
    <scope>NUCLEOTIDE SEQUENCE [LARGE SCALE GENOMIC DNA]</scope>
    <source>
        <strain evidence="2 3">DSM 2619</strain>
    </source>
</reference>
<dbReference type="Proteomes" id="UP000190890">
    <property type="component" value="Unassembled WGS sequence"/>
</dbReference>
<keyword evidence="1" id="KW-0472">Membrane</keyword>
<comment type="caution">
    <text evidence="2">The sequence shown here is derived from an EMBL/GenBank/DDBJ whole genome shotgun (WGS) entry which is preliminary data.</text>
</comment>
<name>A0A1S8TW87_9CLOT</name>